<evidence type="ECO:0000313" key="1">
    <source>
        <dbReference type="EMBL" id="KAK2144673.1"/>
    </source>
</evidence>
<sequence>GSCSLGTPVRSSAGCICSFGIISAPAVLSEISSTVSGLIVGIWYSISEGNTLPSGLTIVVCIFFLIHDPSGRVSSDSFTEVCLSTVWSCSSCTPGNKFSTSSIISVPTTFSLSTTSVTSP</sequence>
<keyword evidence="2" id="KW-1185">Reference proteome</keyword>
<organism evidence="1 2">
    <name type="scientific">Paralvinella palmiformis</name>
    <dbReference type="NCBI Taxonomy" id="53620"/>
    <lineage>
        <taxon>Eukaryota</taxon>
        <taxon>Metazoa</taxon>
        <taxon>Spiralia</taxon>
        <taxon>Lophotrochozoa</taxon>
        <taxon>Annelida</taxon>
        <taxon>Polychaeta</taxon>
        <taxon>Sedentaria</taxon>
        <taxon>Canalipalpata</taxon>
        <taxon>Terebellida</taxon>
        <taxon>Terebelliformia</taxon>
        <taxon>Alvinellidae</taxon>
        <taxon>Paralvinella</taxon>
    </lineage>
</organism>
<dbReference type="AlphaFoldDB" id="A0AAD9J275"/>
<gene>
    <name evidence="1" type="ORF">LSH36_738g01042</name>
</gene>
<proteinExistence type="predicted"/>
<evidence type="ECO:0000313" key="2">
    <source>
        <dbReference type="Proteomes" id="UP001208570"/>
    </source>
</evidence>
<name>A0AAD9J275_9ANNE</name>
<accession>A0AAD9J275</accession>
<dbReference type="Proteomes" id="UP001208570">
    <property type="component" value="Unassembled WGS sequence"/>
</dbReference>
<reference evidence="1" key="1">
    <citation type="journal article" date="2023" name="Mol. Biol. Evol.">
        <title>Third-Generation Sequencing Reveals the Adaptive Role of the Epigenome in Three Deep-Sea Polychaetes.</title>
        <authorList>
            <person name="Perez M."/>
            <person name="Aroh O."/>
            <person name="Sun Y."/>
            <person name="Lan Y."/>
            <person name="Juniper S.K."/>
            <person name="Young C.R."/>
            <person name="Angers B."/>
            <person name="Qian P.Y."/>
        </authorList>
    </citation>
    <scope>NUCLEOTIDE SEQUENCE</scope>
    <source>
        <strain evidence="1">P08H-3</strain>
    </source>
</reference>
<protein>
    <submittedName>
        <fullName evidence="1">Uncharacterized protein</fullName>
    </submittedName>
</protein>
<comment type="caution">
    <text evidence="1">The sequence shown here is derived from an EMBL/GenBank/DDBJ whole genome shotgun (WGS) entry which is preliminary data.</text>
</comment>
<dbReference type="EMBL" id="JAODUP010000738">
    <property type="protein sequence ID" value="KAK2144673.1"/>
    <property type="molecule type" value="Genomic_DNA"/>
</dbReference>
<feature type="non-terminal residue" evidence="1">
    <location>
        <position position="120"/>
    </location>
</feature>